<evidence type="ECO:0000256" key="6">
    <source>
        <dbReference type="ARBA" id="ARBA00022723"/>
    </source>
</evidence>
<dbReference type="Pfam" id="PF00283">
    <property type="entry name" value="Cytochrom_B559"/>
    <property type="match status" value="1"/>
</dbReference>
<dbReference type="AlphaFoldDB" id="A0A951UP51"/>
<dbReference type="PIRSF" id="PIRSF000037">
    <property type="entry name" value="PsbF"/>
    <property type="match status" value="1"/>
</dbReference>
<evidence type="ECO:0000256" key="10">
    <source>
        <dbReference type="ARBA" id="ARBA00023136"/>
    </source>
</evidence>
<dbReference type="EMBL" id="JAHHHD010000021">
    <property type="protein sequence ID" value="MBW4660469.1"/>
    <property type="molecule type" value="Genomic_DNA"/>
</dbReference>
<evidence type="ECO:0000256" key="12">
    <source>
        <dbReference type="ARBA" id="ARBA00037211"/>
    </source>
</evidence>
<name>A0A951UP51_9CYAN</name>
<keyword evidence="10 13" id="KW-0472">Membrane</keyword>
<keyword evidence="3 13" id="KW-0602">Photosynthesis</keyword>
<feature type="domain" description="Photosystem II cytochrome b559 N-terminal" evidence="15">
    <location>
        <begin position="6"/>
        <end position="33"/>
    </location>
</feature>
<dbReference type="GO" id="GO:0031676">
    <property type="term" value="C:plasma membrane-derived thylakoid membrane"/>
    <property type="evidence" value="ECO:0007669"/>
    <property type="project" value="UniProtKB-SubCell"/>
</dbReference>
<comment type="similarity">
    <text evidence="13 14">Belongs to the PsbE/PsbF family.</text>
</comment>
<accession>A0A951UP51</accession>
<evidence type="ECO:0000256" key="4">
    <source>
        <dbReference type="ARBA" id="ARBA00022617"/>
    </source>
</evidence>
<keyword evidence="13" id="KW-0793">Thylakoid</keyword>
<keyword evidence="6 13" id="KW-0479">Metal-binding</keyword>
<keyword evidence="11 13" id="KW-0604">Photosystem II</keyword>
<evidence type="ECO:0000256" key="7">
    <source>
        <dbReference type="ARBA" id="ARBA00022982"/>
    </source>
</evidence>
<evidence type="ECO:0000256" key="8">
    <source>
        <dbReference type="ARBA" id="ARBA00022989"/>
    </source>
</evidence>
<comment type="cofactor">
    <cofactor evidence="13">
        <name>heme b</name>
        <dbReference type="ChEBI" id="CHEBI:60344"/>
    </cofactor>
    <text evidence="13">With its partner (PsbE) binds heme. PSII binds additional chlorophylls, carotenoids and specific lipids.</text>
</comment>
<keyword evidence="7 13" id="KW-0249">Electron transport</keyword>
<comment type="caution">
    <text evidence="16">The sequence shown here is derived from an EMBL/GenBank/DDBJ whole genome shotgun (WGS) entry which is preliminary data.</text>
</comment>
<evidence type="ECO:0000256" key="3">
    <source>
        <dbReference type="ARBA" id="ARBA00022531"/>
    </source>
</evidence>
<reference evidence="16" key="1">
    <citation type="submission" date="2021-05" db="EMBL/GenBank/DDBJ databases">
        <authorList>
            <person name="Pietrasiak N."/>
            <person name="Ward R."/>
            <person name="Stajich J.E."/>
            <person name="Kurbessoian T."/>
        </authorList>
    </citation>
    <scope>NUCLEOTIDE SEQUENCE</scope>
    <source>
        <strain evidence="16">UHER 2000/2452</strain>
    </source>
</reference>
<evidence type="ECO:0000256" key="14">
    <source>
        <dbReference type="RuleBase" id="RU004529"/>
    </source>
</evidence>
<comment type="subunit">
    <text evidence="13">Heterodimer of an alpha subunit and a beta subunit. PSII is composed of 1 copy each of membrane proteins PsbA, PsbB, PsbC, PsbD, PsbE, PsbF, PsbH, PsbI, PsbJ, PsbK, PsbL, PsbM, PsbT, PsbX, PsbY, PsbZ, Psb30/Ycf12, peripheral proteins PsbO, CyanoQ (PsbQ), PsbU, PsbV and a large number of cofactors. It forms dimeric complexes.</text>
</comment>
<dbReference type="PROSITE" id="PS00537">
    <property type="entry name" value="CYTOCHROME_B559"/>
    <property type="match status" value="1"/>
</dbReference>
<evidence type="ECO:0000256" key="9">
    <source>
        <dbReference type="ARBA" id="ARBA00023004"/>
    </source>
</evidence>
<sequence length="43" mass="4822">MTNSTNQPVSYPIFTVRWAAVHTLAVPTVFFLGAIASMQFIHR</sequence>
<protein>
    <recommendedName>
        <fullName evidence="13 14">Cytochrome b559 subunit beta</fullName>
    </recommendedName>
    <alternativeName>
        <fullName evidence="13 14">PSII reaction center subunit VI</fullName>
    </alternativeName>
</protein>
<gene>
    <name evidence="13 16" type="primary">psbF</name>
    <name evidence="16" type="ORF">KME15_17490</name>
</gene>
<evidence type="ECO:0000256" key="5">
    <source>
        <dbReference type="ARBA" id="ARBA00022692"/>
    </source>
</evidence>
<dbReference type="GO" id="GO:0009767">
    <property type="term" value="P:photosynthetic electron transport chain"/>
    <property type="evidence" value="ECO:0007669"/>
    <property type="project" value="InterPro"/>
</dbReference>
<dbReference type="SUPFAM" id="SSF161045">
    <property type="entry name" value="Cytochrome b559 subunits"/>
    <property type="match status" value="1"/>
</dbReference>
<keyword evidence="4 13" id="KW-0349">Heme</keyword>
<organism evidence="16 17">
    <name type="scientific">Drouetiella hepatica Uher 2000/2452</name>
    <dbReference type="NCBI Taxonomy" id="904376"/>
    <lineage>
        <taxon>Bacteria</taxon>
        <taxon>Bacillati</taxon>
        <taxon>Cyanobacteriota</taxon>
        <taxon>Cyanophyceae</taxon>
        <taxon>Oculatellales</taxon>
        <taxon>Oculatellaceae</taxon>
        <taxon>Drouetiella</taxon>
    </lineage>
</organism>
<dbReference type="GO" id="GO:0009539">
    <property type="term" value="C:photosystem II reaction center"/>
    <property type="evidence" value="ECO:0007669"/>
    <property type="project" value="InterPro"/>
</dbReference>
<evidence type="ECO:0000313" key="16">
    <source>
        <dbReference type="EMBL" id="MBW4660469.1"/>
    </source>
</evidence>
<keyword evidence="2 13" id="KW-0813">Transport</keyword>
<dbReference type="GO" id="GO:0005506">
    <property type="term" value="F:iron ion binding"/>
    <property type="evidence" value="ECO:0007669"/>
    <property type="project" value="UniProtKB-UniRule"/>
</dbReference>
<keyword evidence="5 13" id="KW-0812">Transmembrane</keyword>
<evidence type="ECO:0000256" key="13">
    <source>
        <dbReference type="HAMAP-Rule" id="MF_00643"/>
    </source>
</evidence>
<dbReference type="InterPro" id="IPR006241">
    <property type="entry name" value="PSII_cyt_b559_bsu"/>
</dbReference>
<dbReference type="GO" id="GO:0009055">
    <property type="term" value="F:electron transfer activity"/>
    <property type="evidence" value="ECO:0007669"/>
    <property type="project" value="UniProtKB-UniRule"/>
</dbReference>
<dbReference type="NCBIfam" id="TIGR01333">
    <property type="entry name" value="cyt_b559_beta"/>
    <property type="match status" value="1"/>
</dbReference>
<dbReference type="InterPro" id="IPR006216">
    <property type="entry name" value="PSII_cyt_b559_CS"/>
</dbReference>
<dbReference type="HAMAP" id="MF_00643">
    <property type="entry name" value="PSII_PsbF"/>
    <property type="match status" value="1"/>
</dbReference>
<reference evidence="16" key="2">
    <citation type="journal article" date="2022" name="Microbiol. Resour. Announc.">
        <title>Metagenome Sequencing to Explore Phylogenomics of Terrestrial Cyanobacteria.</title>
        <authorList>
            <person name="Ward R.D."/>
            <person name="Stajich J.E."/>
            <person name="Johansen J.R."/>
            <person name="Huntemann M."/>
            <person name="Clum A."/>
            <person name="Foster B."/>
            <person name="Foster B."/>
            <person name="Roux S."/>
            <person name="Palaniappan K."/>
            <person name="Varghese N."/>
            <person name="Mukherjee S."/>
            <person name="Reddy T.B.K."/>
            <person name="Daum C."/>
            <person name="Copeland A."/>
            <person name="Chen I.A."/>
            <person name="Ivanova N.N."/>
            <person name="Kyrpides N.C."/>
            <person name="Shapiro N."/>
            <person name="Eloe-Fadrosh E.A."/>
            <person name="Pietrasiak N."/>
        </authorList>
    </citation>
    <scope>NUCLEOTIDE SEQUENCE</scope>
    <source>
        <strain evidence="16">UHER 2000/2452</strain>
    </source>
</reference>
<dbReference type="GO" id="GO:0020037">
    <property type="term" value="F:heme binding"/>
    <property type="evidence" value="ECO:0007669"/>
    <property type="project" value="InterPro"/>
</dbReference>
<evidence type="ECO:0000256" key="2">
    <source>
        <dbReference type="ARBA" id="ARBA00022448"/>
    </source>
</evidence>
<keyword evidence="8 13" id="KW-1133">Transmembrane helix</keyword>
<evidence type="ECO:0000256" key="1">
    <source>
        <dbReference type="ARBA" id="ARBA00004376"/>
    </source>
</evidence>
<evidence type="ECO:0000313" key="17">
    <source>
        <dbReference type="Proteomes" id="UP000757435"/>
    </source>
</evidence>
<dbReference type="InterPro" id="IPR013081">
    <property type="entry name" value="PSII_cyt_b559_N"/>
</dbReference>
<proteinExistence type="inferred from homology"/>
<evidence type="ECO:0000256" key="11">
    <source>
        <dbReference type="ARBA" id="ARBA00023276"/>
    </source>
</evidence>
<evidence type="ECO:0000259" key="15">
    <source>
        <dbReference type="Pfam" id="PF00283"/>
    </source>
</evidence>
<comment type="subcellular location">
    <subcellularLocation>
        <location evidence="1 13 14">Cellular thylakoid membrane</location>
        <topology evidence="1 13 14">Single-pass membrane protein</topology>
    </subcellularLocation>
</comment>
<feature type="binding site" description="axial binding residue" evidence="13">
    <location>
        <position position="22"/>
    </location>
    <ligand>
        <name>heme</name>
        <dbReference type="ChEBI" id="CHEBI:30413"/>
        <note>ligand shared with alpha subunit</note>
    </ligand>
    <ligandPart>
        <name>Fe</name>
        <dbReference type="ChEBI" id="CHEBI:18248"/>
    </ligandPart>
</feature>
<dbReference type="Proteomes" id="UP000757435">
    <property type="component" value="Unassembled WGS sequence"/>
</dbReference>
<comment type="function">
    <text evidence="12 13 14">This b-type cytochrome is tightly associated with the reaction center of photosystem II (PSII). PSII is a light-driven water:plastoquinone oxidoreductase that uses light energy to abstract electrons from H(2)O, generating O(2) and a proton gradient subsequently used for ATP formation. It consists of a core antenna complex that captures photons, and an electron transfer chain that converts photonic excitation into a charge separation.</text>
</comment>
<keyword evidence="9 13" id="KW-0408">Iron</keyword>
<feature type="transmembrane region" description="Helical" evidence="14">
    <location>
        <begin position="20"/>
        <end position="41"/>
    </location>
</feature>